<dbReference type="EMBL" id="JBJXBP010000003">
    <property type="protein sequence ID" value="KAL3838405.1"/>
    <property type="molecule type" value="Genomic_DNA"/>
</dbReference>
<evidence type="ECO:0000256" key="3">
    <source>
        <dbReference type="PROSITE-ProRule" id="PRU01191"/>
    </source>
</evidence>
<evidence type="ECO:0000256" key="4">
    <source>
        <dbReference type="SAM" id="MobiDB-lite"/>
    </source>
</evidence>
<keyword evidence="1" id="KW-0805">Transcription regulation</keyword>
<reference evidence="5 6" key="1">
    <citation type="submission" date="2024-12" db="EMBL/GenBank/DDBJ databases">
        <title>The unique morphological basis and parallel evolutionary history of personate flowers in Penstemon.</title>
        <authorList>
            <person name="Depatie T.H."/>
            <person name="Wessinger C.A."/>
        </authorList>
    </citation>
    <scope>NUCLEOTIDE SEQUENCE [LARGE SCALE GENOMIC DNA]</scope>
    <source>
        <strain evidence="5">WTNN_2</strain>
        <tissue evidence="5">Leaf</tissue>
    </source>
</reference>
<evidence type="ECO:0000313" key="5">
    <source>
        <dbReference type="EMBL" id="KAL3838405.1"/>
    </source>
</evidence>
<feature type="region of interest" description="Leucine repeat I (LRI)" evidence="3">
    <location>
        <begin position="318"/>
        <end position="378"/>
    </location>
</feature>
<feature type="region of interest" description="Leucine repeat II (LRII)" evidence="3">
    <location>
        <begin position="478"/>
        <end position="510"/>
    </location>
</feature>
<feature type="region of interest" description="SAW" evidence="3">
    <location>
        <begin position="616"/>
        <end position="691"/>
    </location>
</feature>
<feature type="region of interest" description="Disordered" evidence="4">
    <location>
        <begin position="289"/>
        <end position="315"/>
    </location>
</feature>
<sequence length="693" mass="78417">MVMDRDFTSYRVPIPEIKFNNGSDPQFIDTSRVNNMILNGNRADSAQLSSRINFDAQIPSSEVDSPEDCDFSDEVLKYISDMLMEDNVEDKACMFQESAALLAAEKSFYDVLGDQNPVSVNYQYFENSGDICPDWNSDHNFGRNYGIVNAVSHSTSHSYYSSSSSSGTITDGPMDSPVSTLRVPDIFGDSQSAMQFKKGVEEASRFLPNSTNFIVNVTSSESLVNVEKKSNNERGKKNMYNEGMALEEERSNKQSATYTESTVSSDMFDKVLLCSGGKNESELRKALQEVTKTTSQNGQSNNGKTRGKKQKGRKNDVVDMRTLLTHCAQAVATDERGTANDLLKKIRQHASQTGDGMQRLAHYFAGGLEARMAGSGTQIYTSLINMPTSAADILKAYHIYLATCPFRKISNFFANKTIMKVSEKATSLHIIDFGIMYGFQWPCFLQRLSSRPGGPPRLRITGIDLPCPGFRPSERVEETGRRLANYAETFKVPFEFVAIARKWETIKLEELKIEKDEVLVVNCLYRFRNLLDETVIVNSPRNIVLNLVRKLNPAVFVLGVVNGGYNAPFFLTRFREALFYYSSFFDMLEANIPREIHERMLLEKTVFGREAMNVIACEAAERIERPESYKQWQVRNTRAGFEQLPLDKEIMEKANNRVKTSYHKEFVIDEDGQWMLQGWKGRILYALSSWRPA</sequence>
<proteinExistence type="inferred from homology"/>
<evidence type="ECO:0000313" key="6">
    <source>
        <dbReference type="Proteomes" id="UP001634393"/>
    </source>
</evidence>
<dbReference type="PANTHER" id="PTHR31636">
    <property type="entry name" value="OSJNBA0084A10.13 PROTEIN-RELATED"/>
    <property type="match status" value="1"/>
</dbReference>
<accession>A0ABD3TQ59</accession>
<gene>
    <name evidence="5" type="ORF">ACJIZ3_022996</name>
</gene>
<comment type="caution">
    <text evidence="5">The sequence shown here is derived from an EMBL/GenBank/DDBJ whole genome shotgun (WGS) entry which is preliminary data.</text>
</comment>
<keyword evidence="2" id="KW-0804">Transcription</keyword>
<feature type="short sequence motif" description="VHIID" evidence="3">
    <location>
        <begin position="428"/>
        <end position="432"/>
    </location>
</feature>
<keyword evidence="6" id="KW-1185">Reference proteome</keyword>
<evidence type="ECO:0000256" key="2">
    <source>
        <dbReference type="ARBA" id="ARBA00023163"/>
    </source>
</evidence>
<feature type="compositionally biased region" description="Polar residues" evidence="4">
    <location>
        <begin position="290"/>
        <end position="300"/>
    </location>
</feature>
<comment type="caution">
    <text evidence="3">Lacks conserved residue(s) required for the propagation of feature annotation.</text>
</comment>
<protein>
    <submittedName>
        <fullName evidence="5">Uncharacterized protein</fullName>
    </submittedName>
</protein>
<dbReference type="InterPro" id="IPR005202">
    <property type="entry name" value="TF_GRAS"/>
</dbReference>
<name>A0ABD3TQ59_9LAMI</name>
<dbReference type="Pfam" id="PF03514">
    <property type="entry name" value="GRAS"/>
    <property type="match status" value="1"/>
</dbReference>
<dbReference type="Proteomes" id="UP001634393">
    <property type="component" value="Unassembled WGS sequence"/>
</dbReference>
<dbReference type="AlphaFoldDB" id="A0ABD3TQ59"/>
<evidence type="ECO:0000256" key="1">
    <source>
        <dbReference type="ARBA" id="ARBA00023015"/>
    </source>
</evidence>
<feature type="region of interest" description="VHIID" evidence="3">
    <location>
        <begin position="397"/>
        <end position="462"/>
    </location>
</feature>
<comment type="similarity">
    <text evidence="3">Belongs to the GRAS family.</text>
</comment>
<dbReference type="PROSITE" id="PS50985">
    <property type="entry name" value="GRAS"/>
    <property type="match status" value="1"/>
</dbReference>
<organism evidence="5 6">
    <name type="scientific">Penstemon smallii</name>
    <dbReference type="NCBI Taxonomy" id="265156"/>
    <lineage>
        <taxon>Eukaryota</taxon>
        <taxon>Viridiplantae</taxon>
        <taxon>Streptophyta</taxon>
        <taxon>Embryophyta</taxon>
        <taxon>Tracheophyta</taxon>
        <taxon>Spermatophyta</taxon>
        <taxon>Magnoliopsida</taxon>
        <taxon>eudicotyledons</taxon>
        <taxon>Gunneridae</taxon>
        <taxon>Pentapetalae</taxon>
        <taxon>asterids</taxon>
        <taxon>lamiids</taxon>
        <taxon>Lamiales</taxon>
        <taxon>Plantaginaceae</taxon>
        <taxon>Cheloneae</taxon>
        <taxon>Penstemon</taxon>
    </lineage>
</organism>